<sequence>MAMNTNKEKVQFHIYNMMTKQKYLKYYLNYEVVYVRNFMDIDDNEIYRAKEFGEEVDPIALSARCSQEFLKDMDDLQVLRSTHQPRVTEHIEQIKDMIAKIISNGFAYTIDGDVYFSVNSFPEYGRGLSSGRKLEENLAGKQVKLDSINRKRNPADFAMWKSAKPSEQS</sequence>
<dbReference type="Proteomes" id="UP000823775">
    <property type="component" value="Unassembled WGS sequence"/>
</dbReference>
<name>A0ABS8UKC3_DATST</name>
<keyword evidence="3" id="KW-0067">ATP-binding</keyword>
<keyword evidence="2" id="KW-0547">Nucleotide-binding</keyword>
<accession>A0ABS8UKC3</accession>
<reference evidence="5 6" key="1">
    <citation type="journal article" date="2021" name="BMC Genomics">
        <title>Datura genome reveals duplications of psychoactive alkaloid biosynthetic genes and high mutation rate following tissue culture.</title>
        <authorList>
            <person name="Rajewski A."/>
            <person name="Carter-House D."/>
            <person name="Stajich J."/>
            <person name="Litt A."/>
        </authorList>
    </citation>
    <scope>NUCLEOTIDE SEQUENCE [LARGE SCALE GENOMIC DNA]</scope>
    <source>
        <strain evidence="5">AR-01</strain>
    </source>
</reference>
<evidence type="ECO:0000256" key="2">
    <source>
        <dbReference type="ARBA" id="ARBA00022741"/>
    </source>
</evidence>
<evidence type="ECO:0000256" key="1">
    <source>
        <dbReference type="ARBA" id="ARBA00022598"/>
    </source>
</evidence>
<dbReference type="InterPro" id="IPR032678">
    <property type="entry name" value="tRNA-synt_1_cat_dom"/>
</dbReference>
<dbReference type="Gene3D" id="3.40.50.620">
    <property type="entry name" value="HUPs"/>
    <property type="match status" value="1"/>
</dbReference>
<dbReference type="EMBL" id="JACEIK010002075">
    <property type="protein sequence ID" value="MCD9558900.1"/>
    <property type="molecule type" value="Genomic_DNA"/>
</dbReference>
<keyword evidence="6" id="KW-1185">Reference proteome</keyword>
<dbReference type="SUPFAM" id="SSF52374">
    <property type="entry name" value="Nucleotidylyl transferase"/>
    <property type="match status" value="1"/>
</dbReference>
<organism evidence="5 6">
    <name type="scientific">Datura stramonium</name>
    <name type="common">Jimsonweed</name>
    <name type="synonym">Common thornapple</name>
    <dbReference type="NCBI Taxonomy" id="4076"/>
    <lineage>
        <taxon>Eukaryota</taxon>
        <taxon>Viridiplantae</taxon>
        <taxon>Streptophyta</taxon>
        <taxon>Embryophyta</taxon>
        <taxon>Tracheophyta</taxon>
        <taxon>Spermatophyta</taxon>
        <taxon>Magnoliopsida</taxon>
        <taxon>eudicotyledons</taxon>
        <taxon>Gunneridae</taxon>
        <taxon>Pentapetalae</taxon>
        <taxon>asterids</taxon>
        <taxon>lamiids</taxon>
        <taxon>Solanales</taxon>
        <taxon>Solanaceae</taxon>
        <taxon>Solanoideae</taxon>
        <taxon>Datureae</taxon>
        <taxon>Datura</taxon>
    </lineage>
</organism>
<dbReference type="Pfam" id="PF01406">
    <property type="entry name" value="tRNA-synt_1e"/>
    <property type="match status" value="1"/>
</dbReference>
<dbReference type="InterPro" id="IPR024909">
    <property type="entry name" value="Cys-tRNA/MSH_ligase"/>
</dbReference>
<protein>
    <recommendedName>
        <fullName evidence="4">tRNA synthetases class I catalytic domain-containing protein</fullName>
    </recommendedName>
</protein>
<evidence type="ECO:0000313" key="6">
    <source>
        <dbReference type="Proteomes" id="UP000823775"/>
    </source>
</evidence>
<proteinExistence type="predicted"/>
<dbReference type="InterPro" id="IPR014729">
    <property type="entry name" value="Rossmann-like_a/b/a_fold"/>
</dbReference>
<keyword evidence="1" id="KW-0436">Ligase</keyword>
<gene>
    <name evidence="5" type="ORF">HAX54_016588</name>
</gene>
<evidence type="ECO:0000313" key="5">
    <source>
        <dbReference type="EMBL" id="MCD9558900.1"/>
    </source>
</evidence>
<dbReference type="PANTHER" id="PTHR10890">
    <property type="entry name" value="CYSTEINYL-TRNA SYNTHETASE"/>
    <property type="match status" value="1"/>
</dbReference>
<evidence type="ECO:0000256" key="3">
    <source>
        <dbReference type="ARBA" id="ARBA00022840"/>
    </source>
</evidence>
<evidence type="ECO:0000259" key="4">
    <source>
        <dbReference type="Pfam" id="PF01406"/>
    </source>
</evidence>
<dbReference type="PANTHER" id="PTHR10890:SF26">
    <property type="entry name" value="CYSTEINE--TRNA LIGASE 1, CYTOPLASMIC-RELATED"/>
    <property type="match status" value="1"/>
</dbReference>
<feature type="domain" description="tRNA synthetases class I catalytic" evidence="4">
    <location>
        <begin position="20"/>
        <end position="168"/>
    </location>
</feature>
<comment type="caution">
    <text evidence="5">The sequence shown here is derived from an EMBL/GenBank/DDBJ whole genome shotgun (WGS) entry which is preliminary data.</text>
</comment>